<name>A0A9P8PM06_9ASCO</name>
<evidence type="ECO:0000313" key="2">
    <source>
        <dbReference type="EMBL" id="KAH3673887.1"/>
    </source>
</evidence>
<reference evidence="2" key="1">
    <citation type="journal article" date="2021" name="Open Biol.">
        <title>Shared evolutionary footprints suggest mitochondrial oxidative damage underlies multiple complex I losses in fungi.</title>
        <authorList>
            <person name="Schikora-Tamarit M.A."/>
            <person name="Marcet-Houben M."/>
            <person name="Nosek J."/>
            <person name="Gabaldon T."/>
        </authorList>
    </citation>
    <scope>NUCLEOTIDE SEQUENCE</scope>
    <source>
        <strain evidence="2">NCAIM Y.01608</strain>
    </source>
</reference>
<dbReference type="Proteomes" id="UP000788993">
    <property type="component" value="Unassembled WGS sequence"/>
</dbReference>
<dbReference type="OrthoDB" id="3987799at2759"/>
<feature type="region of interest" description="Disordered" evidence="1">
    <location>
        <begin position="44"/>
        <end position="69"/>
    </location>
</feature>
<gene>
    <name evidence="2" type="ORF">OGATHE_001867</name>
</gene>
<dbReference type="AlphaFoldDB" id="A0A9P8PM06"/>
<feature type="compositionally biased region" description="Basic and acidic residues" evidence="1">
    <location>
        <begin position="127"/>
        <end position="140"/>
    </location>
</feature>
<reference evidence="2" key="2">
    <citation type="submission" date="2021-01" db="EMBL/GenBank/DDBJ databases">
        <authorList>
            <person name="Schikora-Tamarit M.A."/>
        </authorList>
    </citation>
    <scope>NUCLEOTIDE SEQUENCE</scope>
    <source>
        <strain evidence="2">NCAIM Y.01608</strain>
    </source>
</reference>
<accession>A0A9P8PM06</accession>
<organism evidence="2 3">
    <name type="scientific">Ogataea polymorpha</name>
    <dbReference type="NCBI Taxonomy" id="460523"/>
    <lineage>
        <taxon>Eukaryota</taxon>
        <taxon>Fungi</taxon>
        <taxon>Dikarya</taxon>
        <taxon>Ascomycota</taxon>
        <taxon>Saccharomycotina</taxon>
        <taxon>Pichiomycetes</taxon>
        <taxon>Pichiales</taxon>
        <taxon>Pichiaceae</taxon>
        <taxon>Ogataea</taxon>
    </lineage>
</organism>
<proteinExistence type="predicted"/>
<protein>
    <submittedName>
        <fullName evidence="2">Uncharacterized protein</fullName>
    </submittedName>
</protein>
<feature type="region of interest" description="Disordered" evidence="1">
    <location>
        <begin position="127"/>
        <end position="147"/>
    </location>
</feature>
<dbReference type="EMBL" id="JAEUBD010000526">
    <property type="protein sequence ID" value="KAH3673887.1"/>
    <property type="molecule type" value="Genomic_DNA"/>
</dbReference>
<sequence>MQRLQNARILLTSPGRIYLRVLSMRVEIDWGQLERDKPVTNINRGGVFGSGPGLRLKNISHDHDDRHEQHIRSDVYKELAPVDPQSQNQELANDIPQEPEKVPQSERPDLSKLLNISRRPMGALLEGKYERKPRDTHPERPTPAFLPPDMAELFRTKKYAELYRRLESVSLAPFEFEQLLIMSDNYTFIYKMARRFGNIFDYAGLSTVFLERLLLVLYMNFDYREFERIFSIYLSRVDDPDPDAFRLALRVYLRTENVSVATQIFNQTVMSCRKLSADVLDSYLKDLQQITSNPSLCYMAYRLWLSRGHNLHFRTRVLIYKILMRHGTREQEKWVIQHLEDTKSHKVWFVDELDEIETSREAQQYISTLYPEWVERLEPEECECYRLECIDMFMRVGEVSLARRVLEDAATDAEFKILLRRVLWWIQRDGQPEVYAELVLKIAKETGLEFQEDFVYNLWKTYVAAYPMIRTPITRRLVQEIESSDNFSLQRLAHVITLDEKTGKHRLLRRSIVGDKAEPVLPRMKAIDSRMRSGIWPHKGILVTALKTSRSIEEVEELVDFIRSNPKIADLNEPSLKMLVFLKRKTLNPKFRLGTFKFLSSIVEEHRDSLSVSDYTNMLLDAVKFHNHEFGMVVLDRMAEVSPRSNTELLRAVYAIIKFYLELGRLDLAIDILEQVKKEKTFYPTEIFMRNTKSICELYAHNLDVQDSDEIRENLVIYLEHTIKVLQNQYDHISAQHMQNLDQYLKKMARWREIV</sequence>
<evidence type="ECO:0000313" key="3">
    <source>
        <dbReference type="Proteomes" id="UP000788993"/>
    </source>
</evidence>
<comment type="caution">
    <text evidence="2">The sequence shown here is derived from an EMBL/GenBank/DDBJ whole genome shotgun (WGS) entry which is preliminary data.</text>
</comment>
<evidence type="ECO:0000256" key="1">
    <source>
        <dbReference type="SAM" id="MobiDB-lite"/>
    </source>
</evidence>
<keyword evidence="3" id="KW-1185">Reference proteome</keyword>
<feature type="compositionally biased region" description="Basic and acidic residues" evidence="1">
    <location>
        <begin position="59"/>
        <end position="69"/>
    </location>
</feature>